<keyword evidence="1" id="KW-0812">Transmembrane</keyword>
<organism evidence="2">
    <name type="scientific">uncultured Thiotrichaceae bacterium</name>
    <dbReference type="NCBI Taxonomy" id="298394"/>
    <lineage>
        <taxon>Bacteria</taxon>
        <taxon>Pseudomonadati</taxon>
        <taxon>Pseudomonadota</taxon>
        <taxon>Gammaproteobacteria</taxon>
        <taxon>Thiotrichales</taxon>
        <taxon>Thiotrichaceae</taxon>
        <taxon>environmental samples</taxon>
    </lineage>
</organism>
<protein>
    <recommendedName>
        <fullName evidence="3">Cellulose-binding domain protein</fullName>
    </recommendedName>
</protein>
<evidence type="ECO:0008006" key="3">
    <source>
        <dbReference type="Google" id="ProtNLM"/>
    </source>
</evidence>
<accession>A0A6S6TZ58</accession>
<evidence type="ECO:0000313" key="2">
    <source>
        <dbReference type="EMBL" id="CAA6821683.1"/>
    </source>
</evidence>
<evidence type="ECO:0000256" key="1">
    <source>
        <dbReference type="SAM" id="Phobius"/>
    </source>
</evidence>
<name>A0A6S6TZ58_9GAMM</name>
<dbReference type="AlphaFoldDB" id="A0A6S6TZ58"/>
<sequence length="879" mass="100304">MLKSHLVPQTLQSMTRPRLWAYSLLTLLLFLFIVIIASISLQTKTGTVVIIDTDVPDDFSDEFKSYPVSGLSYTSGIRFGATNDGGNFKYRERKEIIFKLGDTKLPSILPDDEISQLNFPDEYQENLKLLLFSLDEDGNRENGIQITPDSLPTEAFSIDLSLPHEQFSSQLLDKLSTQGRFVYISTSGRSYPIEGLEYISGAYRNKTDADGIFDYQLNKKINFKAGNHFIQAIRGKAEISPRDFPNPIYSNLKQYLLSVDDDSQLNNGIRITTFEKPLTLSFDLDQEAFENSLAKQLSPYARYPRLGFKPSLGINLEAPQAEADSVGQPMPFVDIFRTARPFAELSDEAVIIDENGWPTIIPQGKKAYTLILQSLPKNAIPYGHYTVLYDGVGSIAYDGVAKRVDFSANYDIIDINPDNGNVNQLILRITESSPTDPIRNIRIIMPGGICDNAPFYRVDNPDECAFGKFQAFTNMLEDRNRIVFNPDYLRVLRNFKVLRMMNFMEASQRIANSCSPFKNDEFDDCVTQPLRWDSRSKMEHASWGGSFRTDGTLRRGVPVEVLVALANILKVDPWFTIPHNATDEYVAEFADYIAEHIDPSLSSYIEYSNETWNGRFWGAHYVRKQGRKAGLDADLNPFREGFRYYTKRAVEIFRIWEDSFEGTDKRIIRVVGSYINSPDLSKNILSYENAFENIDALAVAPYFHACWNRAHRDCKNFIGVPSLLPKVKTTNDIFKLLENKSDPYSLPTTIKFIGKQAQIAKEYDVDLVAYEGGQHLAVDWLDQDYTKKQKEALLDLFLQANKDERMGQMYLELLRAWKEAGGNLFVTFTLPQTPHKWGSWGLKEHLNQARNQAPKYQAILQFEEETEQCWWEGCAFIPE</sequence>
<gene>
    <name evidence="2" type="ORF">HELGO_WM20028</name>
</gene>
<reference evidence="2" key="1">
    <citation type="submission" date="2020-01" db="EMBL/GenBank/DDBJ databases">
        <authorList>
            <person name="Meier V. D."/>
            <person name="Meier V D."/>
        </authorList>
    </citation>
    <scope>NUCLEOTIDE SEQUENCE</scope>
    <source>
        <strain evidence="2">HLG_WM_MAG_07</strain>
    </source>
</reference>
<keyword evidence="1" id="KW-1133">Transmembrane helix</keyword>
<proteinExistence type="predicted"/>
<dbReference type="EMBL" id="CACVAY010000105">
    <property type="protein sequence ID" value="CAA6821683.1"/>
    <property type="molecule type" value="Genomic_DNA"/>
</dbReference>
<keyword evidence="1" id="KW-0472">Membrane</keyword>
<feature type="transmembrane region" description="Helical" evidence="1">
    <location>
        <begin position="20"/>
        <end position="41"/>
    </location>
</feature>